<gene>
    <name evidence="1" type="ORF">FB463_003040</name>
</gene>
<organism evidence="1 2">
    <name type="scientific">Frigoribacterium faeni</name>
    <dbReference type="NCBI Taxonomy" id="145483"/>
    <lineage>
        <taxon>Bacteria</taxon>
        <taxon>Bacillati</taxon>
        <taxon>Actinomycetota</taxon>
        <taxon>Actinomycetes</taxon>
        <taxon>Micrococcales</taxon>
        <taxon>Microbacteriaceae</taxon>
        <taxon>Frigoribacterium</taxon>
    </lineage>
</organism>
<proteinExistence type="predicted"/>
<comment type="caution">
    <text evidence="1">The sequence shown here is derived from an EMBL/GenBank/DDBJ whole genome shotgun (WGS) entry which is preliminary data.</text>
</comment>
<dbReference type="RefSeq" id="WP_220478439.1">
    <property type="nucleotide sequence ID" value="NZ_JACGWW010000008.1"/>
</dbReference>
<dbReference type="Proteomes" id="UP000522688">
    <property type="component" value="Unassembled WGS sequence"/>
</dbReference>
<dbReference type="AlphaFoldDB" id="A0A7W3JL29"/>
<accession>A0A7W3JL29</accession>
<evidence type="ECO:0000313" key="2">
    <source>
        <dbReference type="Proteomes" id="UP000522688"/>
    </source>
</evidence>
<reference evidence="1 2" key="1">
    <citation type="submission" date="2020-07" db="EMBL/GenBank/DDBJ databases">
        <title>Sequencing the genomes of 1000 actinobacteria strains.</title>
        <authorList>
            <person name="Klenk H.-P."/>
        </authorList>
    </citation>
    <scope>NUCLEOTIDE SEQUENCE [LARGE SCALE GENOMIC DNA]</scope>
    <source>
        <strain evidence="1 2">DSM 10309</strain>
    </source>
</reference>
<feature type="non-terminal residue" evidence="1">
    <location>
        <position position="87"/>
    </location>
</feature>
<name>A0A7W3JL29_9MICO</name>
<protein>
    <submittedName>
        <fullName evidence="1">Uncharacterized protein</fullName>
    </submittedName>
</protein>
<evidence type="ECO:0000313" key="1">
    <source>
        <dbReference type="EMBL" id="MBA8814765.1"/>
    </source>
</evidence>
<sequence length="87" mass="9340">MVTAWKSARPVDVAGLVPLEGRVDECGELVDLGVGEERDGPPRGQLVEPGEDLQRVPVELEVGQGDTRVPVGLHLDQAVVDEFGDRL</sequence>
<dbReference type="EMBL" id="JACGWW010000008">
    <property type="protein sequence ID" value="MBA8814765.1"/>
    <property type="molecule type" value="Genomic_DNA"/>
</dbReference>